<evidence type="ECO:0000256" key="1">
    <source>
        <dbReference type="SAM" id="MobiDB-lite"/>
    </source>
</evidence>
<evidence type="ECO:0000313" key="2">
    <source>
        <dbReference type="EMBL" id="QTD45290.1"/>
    </source>
</evidence>
<gene>
    <name evidence="2" type="ORF">J1M35_20125</name>
</gene>
<proteinExistence type="predicted"/>
<dbReference type="Gene3D" id="3.10.450.160">
    <property type="entry name" value="inner membrane protein cigr"/>
    <property type="match status" value="1"/>
</dbReference>
<dbReference type="AlphaFoldDB" id="A0A975CF72"/>
<dbReference type="EMBL" id="CP071796">
    <property type="protein sequence ID" value="QTD45290.1"/>
    <property type="molecule type" value="Genomic_DNA"/>
</dbReference>
<protein>
    <recommendedName>
        <fullName evidence="4">Nickel/cobalt transporter regulator</fullName>
    </recommendedName>
</protein>
<evidence type="ECO:0000313" key="3">
    <source>
        <dbReference type="Proteomes" id="UP000663903"/>
    </source>
</evidence>
<dbReference type="RefSeq" id="WP_208009040.1">
    <property type="nucleotide sequence ID" value="NZ_CP071796.1"/>
</dbReference>
<sequence>MASHALHRPGARLAIGLLAVTLFTGTAWAEKPEWAGRGNSKAQSDGPPGQMKKHRAQRDDRQRQWRGEHDQGRKSRDDRDRRERRAPVAAAQPGSHFNDGQRSQVRQWYSTQYRAGHCPPGLAKKNNGCLPPGQAKKWHVGHPLPAGVVVYPVPQPVLVQIGPPPAGYRYVRVANDILLMVIGTRMVVDAITDLGRIL</sequence>
<evidence type="ECO:0008006" key="4">
    <source>
        <dbReference type="Google" id="ProtNLM"/>
    </source>
</evidence>
<dbReference type="KEGG" id="otd:J1M35_20125"/>
<feature type="region of interest" description="Disordered" evidence="1">
    <location>
        <begin position="33"/>
        <end position="103"/>
    </location>
</feature>
<reference evidence="2" key="1">
    <citation type="submission" date="2021-03" db="EMBL/GenBank/DDBJ databases">
        <title>Ottowia sp. 27C isolated from the cloaca of a Giant Asian pond turtle (Heosemys grandis).</title>
        <authorList>
            <person name="Spergser J."/>
            <person name="Busse H.-J."/>
        </authorList>
    </citation>
    <scope>NUCLEOTIDE SEQUENCE</scope>
    <source>
        <strain evidence="2">27C</strain>
    </source>
</reference>
<name>A0A975CF72_9BURK</name>
<accession>A0A975CF72</accession>
<organism evidence="2 3">
    <name type="scientific">Ottowia testudinis</name>
    <dbReference type="NCBI Taxonomy" id="2816950"/>
    <lineage>
        <taxon>Bacteria</taxon>
        <taxon>Pseudomonadati</taxon>
        <taxon>Pseudomonadota</taxon>
        <taxon>Betaproteobacteria</taxon>
        <taxon>Burkholderiales</taxon>
        <taxon>Comamonadaceae</taxon>
        <taxon>Ottowia</taxon>
    </lineage>
</organism>
<keyword evidence="3" id="KW-1185">Reference proteome</keyword>
<feature type="compositionally biased region" description="Basic and acidic residues" evidence="1">
    <location>
        <begin position="57"/>
        <end position="86"/>
    </location>
</feature>
<dbReference type="Proteomes" id="UP000663903">
    <property type="component" value="Chromosome"/>
</dbReference>